<name>A0ACB8VEU0_9TELE</name>
<gene>
    <name evidence="1" type="ORF">L3Q82_018583</name>
</gene>
<keyword evidence="2" id="KW-1185">Reference proteome</keyword>
<organism evidence="1 2">
    <name type="scientific">Scortum barcoo</name>
    <name type="common">barcoo grunter</name>
    <dbReference type="NCBI Taxonomy" id="214431"/>
    <lineage>
        <taxon>Eukaryota</taxon>
        <taxon>Metazoa</taxon>
        <taxon>Chordata</taxon>
        <taxon>Craniata</taxon>
        <taxon>Vertebrata</taxon>
        <taxon>Euteleostomi</taxon>
        <taxon>Actinopterygii</taxon>
        <taxon>Neopterygii</taxon>
        <taxon>Teleostei</taxon>
        <taxon>Neoteleostei</taxon>
        <taxon>Acanthomorphata</taxon>
        <taxon>Eupercaria</taxon>
        <taxon>Centrarchiformes</taxon>
        <taxon>Terapontoidei</taxon>
        <taxon>Terapontidae</taxon>
        <taxon>Scortum</taxon>
    </lineage>
</organism>
<accession>A0ACB8VEU0</accession>
<dbReference type="Proteomes" id="UP000831701">
    <property type="component" value="Chromosome 22"/>
</dbReference>
<reference evidence="1" key="1">
    <citation type="submission" date="2022-04" db="EMBL/GenBank/DDBJ databases">
        <title>Jade perch genome.</title>
        <authorList>
            <person name="Chao B."/>
        </authorList>
    </citation>
    <scope>NUCLEOTIDE SEQUENCE</scope>
    <source>
        <strain evidence="1">CB-2022</strain>
    </source>
</reference>
<protein>
    <submittedName>
        <fullName evidence="1">Uncharacterized protein</fullName>
    </submittedName>
</protein>
<evidence type="ECO:0000313" key="2">
    <source>
        <dbReference type="Proteomes" id="UP000831701"/>
    </source>
</evidence>
<dbReference type="EMBL" id="CM041552">
    <property type="protein sequence ID" value="KAI3354029.1"/>
    <property type="molecule type" value="Genomic_DNA"/>
</dbReference>
<proteinExistence type="predicted"/>
<sequence length="368" mass="40085">MQHAGLVVLLPMSENEEYAFLSLITYSELTLGNHFTLKPQELQRPTTRYATWAFPVAVMTTGMSTAGVHRGFLRKYDNIRNYYYIISAAGGFMFKQWKERYLVLTMEGNLLVCRDAESPPDQVVALQTSCESIAEGREILDLPKLPPGGRRDCCFALILPQNKFLLLLTDNPEDCNLWLNLIRKVREGVMSPLTLQRRCSITPCITDRDPLPDSSSDKDPGSPRVGEGTPTLSPRVTERGGSLRVRGQNQASGPRRALRSVSVAPPHRVSDCLRHGNSSDARAVRAVCLLMGGAAASSAMGYLSSCSPSSPLAGRAPEIAHGPGGFSELSAGGSFHACSQDVDSPHFNSFDFEGDSDFDAFDCGGFAF</sequence>
<evidence type="ECO:0000313" key="1">
    <source>
        <dbReference type="EMBL" id="KAI3354029.1"/>
    </source>
</evidence>
<comment type="caution">
    <text evidence="1">The sequence shown here is derived from an EMBL/GenBank/DDBJ whole genome shotgun (WGS) entry which is preliminary data.</text>
</comment>